<reference evidence="7" key="1">
    <citation type="journal article" date="2014" name="Stand. Genomic Sci.">
        <title>Complete genome sequence of Burkholderia phymatum STM815(T), a broad host range and efficient nitrogen-fixing symbiont of Mimosa species.</title>
        <authorList>
            <person name="Moulin L."/>
            <person name="Klonowska A."/>
            <person name="Caroline B."/>
            <person name="Booth K."/>
            <person name="Vriezen J.A."/>
            <person name="Melkonian R."/>
            <person name="James E.K."/>
            <person name="Young J.P."/>
            <person name="Bena G."/>
            <person name="Hauser L."/>
            <person name="Land M."/>
            <person name="Kyrpides N."/>
            <person name="Bruce D."/>
            <person name="Chain P."/>
            <person name="Copeland A."/>
            <person name="Pitluck S."/>
            <person name="Woyke T."/>
            <person name="Lizotte-Waniewski M."/>
            <person name="Bristow J."/>
            <person name="Riley M."/>
        </authorList>
    </citation>
    <scope>NUCLEOTIDE SEQUENCE [LARGE SCALE GENOMIC DNA]</scope>
    <source>
        <strain evidence="7">DSM 17167 / CIP 108236 / LMG 21445 / STM815</strain>
    </source>
</reference>
<dbReference type="AlphaFoldDB" id="B2JCM7"/>
<proteinExistence type="predicted"/>
<dbReference type="PROSITE" id="PS50956">
    <property type="entry name" value="HTH_ASNC_2"/>
    <property type="match status" value="1"/>
</dbReference>
<evidence type="ECO:0000256" key="1">
    <source>
        <dbReference type="ARBA" id="ARBA00023015"/>
    </source>
</evidence>
<dbReference type="PROSITE" id="PS00519">
    <property type="entry name" value="HTH_ASNC_1"/>
    <property type="match status" value="1"/>
</dbReference>
<dbReference type="GO" id="GO:0005829">
    <property type="term" value="C:cytosol"/>
    <property type="evidence" value="ECO:0007669"/>
    <property type="project" value="TreeGrafter"/>
</dbReference>
<keyword evidence="1" id="KW-0805">Transcription regulation</keyword>
<evidence type="ECO:0000256" key="2">
    <source>
        <dbReference type="ARBA" id="ARBA00023125"/>
    </source>
</evidence>
<evidence type="ECO:0000313" key="6">
    <source>
        <dbReference type="EMBL" id="ACC71028.1"/>
    </source>
</evidence>
<dbReference type="HOGENOM" id="CLU_091233_0_3_4"/>
<dbReference type="GO" id="GO:0043200">
    <property type="term" value="P:response to amino acid"/>
    <property type="evidence" value="ECO:0007669"/>
    <property type="project" value="TreeGrafter"/>
</dbReference>
<dbReference type="InterPro" id="IPR036388">
    <property type="entry name" value="WH-like_DNA-bd_sf"/>
</dbReference>
<evidence type="ECO:0000256" key="4">
    <source>
        <dbReference type="SAM" id="Phobius"/>
    </source>
</evidence>
<dbReference type="InterPro" id="IPR019888">
    <property type="entry name" value="Tscrpt_reg_AsnC-like"/>
</dbReference>
<dbReference type="PANTHER" id="PTHR30154">
    <property type="entry name" value="LEUCINE-RESPONSIVE REGULATORY PROTEIN"/>
    <property type="match status" value="1"/>
</dbReference>
<feature type="transmembrane region" description="Helical" evidence="4">
    <location>
        <begin position="17"/>
        <end position="34"/>
    </location>
</feature>
<evidence type="ECO:0000256" key="3">
    <source>
        <dbReference type="ARBA" id="ARBA00023163"/>
    </source>
</evidence>
<dbReference type="EMBL" id="CP001043">
    <property type="protein sequence ID" value="ACC71028.1"/>
    <property type="molecule type" value="Genomic_DNA"/>
</dbReference>
<dbReference type="STRING" id="391038.Bphy_1849"/>
<dbReference type="InterPro" id="IPR011008">
    <property type="entry name" value="Dimeric_a/b-barrel"/>
</dbReference>
<gene>
    <name evidence="6" type="ordered locus">Bphy_1849</name>
</gene>
<dbReference type="Pfam" id="PF01037">
    <property type="entry name" value="AsnC_trans_reg"/>
    <property type="match status" value="1"/>
</dbReference>
<dbReference type="InterPro" id="IPR019885">
    <property type="entry name" value="Tscrpt_reg_HTH_AsnC-type_CS"/>
</dbReference>
<dbReference type="Pfam" id="PF13412">
    <property type="entry name" value="HTH_24"/>
    <property type="match status" value="1"/>
</dbReference>
<dbReference type="SUPFAM" id="SSF54909">
    <property type="entry name" value="Dimeric alpha+beta barrel"/>
    <property type="match status" value="1"/>
</dbReference>
<dbReference type="Proteomes" id="UP000001192">
    <property type="component" value="Chromosome 1"/>
</dbReference>
<keyword evidence="2" id="KW-0238">DNA-binding</keyword>
<dbReference type="InterPro" id="IPR000485">
    <property type="entry name" value="AsnC-type_HTH_dom"/>
</dbReference>
<dbReference type="KEGG" id="bph:Bphy_1849"/>
<dbReference type="GO" id="GO:0043565">
    <property type="term" value="F:sequence-specific DNA binding"/>
    <property type="evidence" value="ECO:0007669"/>
    <property type="project" value="InterPro"/>
</dbReference>
<keyword evidence="4" id="KW-0812">Transmembrane</keyword>
<accession>B2JCM7</accession>
<dbReference type="Gene3D" id="3.30.70.920">
    <property type="match status" value="1"/>
</dbReference>
<protein>
    <submittedName>
        <fullName evidence="6">Transcriptional regulator, AsnC family</fullName>
    </submittedName>
</protein>
<keyword evidence="3" id="KW-0804">Transcription</keyword>
<dbReference type="PANTHER" id="PTHR30154:SF34">
    <property type="entry name" value="TRANSCRIPTIONAL REGULATOR AZLB"/>
    <property type="match status" value="1"/>
</dbReference>
<keyword evidence="4" id="KW-0472">Membrane</keyword>
<evidence type="ECO:0000313" key="7">
    <source>
        <dbReference type="Proteomes" id="UP000001192"/>
    </source>
</evidence>
<feature type="domain" description="HTH asnC-type" evidence="5">
    <location>
        <begin position="46"/>
        <end position="107"/>
    </location>
</feature>
<keyword evidence="4" id="KW-1133">Transmembrane helix</keyword>
<dbReference type="InterPro" id="IPR019887">
    <property type="entry name" value="Tscrpt_reg_AsnC/Lrp_C"/>
</dbReference>
<dbReference type="PRINTS" id="PR00033">
    <property type="entry name" value="HTHASNC"/>
</dbReference>
<name>B2JCM7_PARP8</name>
<sequence length="213" mass="24633">MRPENVRLFCLRRRFHIVYLFWYIGFTWNIYTMASDARHAAAARRLDRIDIAILQQLQQNARITNAELARAVNLSPTPCFNRVRALERLGLFRQQVTLLDAEALGLRINVFIQVSLEKQVEEALRRFEQEVGERPEVMECYLMTGDADYLLRVVVPDMQGLERFIVQWLTKIPGVSNIRSSFALKQVRYKTALPLPVAGLTLAAQDDAPREWA</sequence>
<dbReference type="Gene3D" id="1.10.10.10">
    <property type="entry name" value="Winged helix-like DNA-binding domain superfamily/Winged helix DNA-binding domain"/>
    <property type="match status" value="1"/>
</dbReference>
<dbReference type="eggNOG" id="COG1522">
    <property type="taxonomic scope" value="Bacteria"/>
</dbReference>
<dbReference type="SUPFAM" id="SSF46785">
    <property type="entry name" value="Winged helix' DNA-binding domain"/>
    <property type="match status" value="1"/>
</dbReference>
<evidence type="ECO:0000259" key="5">
    <source>
        <dbReference type="PROSITE" id="PS50956"/>
    </source>
</evidence>
<dbReference type="SMART" id="SM00344">
    <property type="entry name" value="HTH_ASNC"/>
    <property type="match status" value="1"/>
</dbReference>
<keyword evidence="7" id="KW-1185">Reference proteome</keyword>
<dbReference type="InterPro" id="IPR036390">
    <property type="entry name" value="WH_DNA-bd_sf"/>
</dbReference>
<organism evidence="6 7">
    <name type="scientific">Paraburkholderia phymatum (strain DSM 17167 / CIP 108236 / LMG 21445 / STM815)</name>
    <name type="common">Burkholderia phymatum</name>
    <dbReference type="NCBI Taxonomy" id="391038"/>
    <lineage>
        <taxon>Bacteria</taxon>
        <taxon>Pseudomonadati</taxon>
        <taxon>Pseudomonadota</taxon>
        <taxon>Betaproteobacteria</taxon>
        <taxon>Burkholderiales</taxon>
        <taxon>Burkholderiaceae</taxon>
        <taxon>Paraburkholderia</taxon>
    </lineage>
</organism>